<dbReference type="GeneID" id="110415494"/>
<dbReference type="AlphaFoldDB" id="A0A6J1A7X3"/>
<organism evidence="1 2">
    <name type="scientific">Herrania umbratica</name>
    <dbReference type="NCBI Taxonomy" id="108875"/>
    <lineage>
        <taxon>Eukaryota</taxon>
        <taxon>Viridiplantae</taxon>
        <taxon>Streptophyta</taxon>
        <taxon>Embryophyta</taxon>
        <taxon>Tracheophyta</taxon>
        <taxon>Spermatophyta</taxon>
        <taxon>Magnoliopsida</taxon>
        <taxon>eudicotyledons</taxon>
        <taxon>Gunneridae</taxon>
        <taxon>Pentapetalae</taxon>
        <taxon>rosids</taxon>
        <taxon>malvids</taxon>
        <taxon>Malvales</taxon>
        <taxon>Malvaceae</taxon>
        <taxon>Byttnerioideae</taxon>
        <taxon>Herrania</taxon>
    </lineage>
</organism>
<proteinExistence type="predicted"/>
<name>A0A6J1A7X3_9ROSI</name>
<evidence type="ECO:0000313" key="1">
    <source>
        <dbReference type="Proteomes" id="UP000504621"/>
    </source>
</evidence>
<keyword evidence="1" id="KW-1185">Reference proteome</keyword>
<gene>
    <name evidence="2" type="primary">LOC110415494</name>
</gene>
<reference evidence="2" key="1">
    <citation type="submission" date="2025-08" db="UniProtKB">
        <authorList>
            <consortium name="RefSeq"/>
        </authorList>
    </citation>
    <scope>IDENTIFICATION</scope>
    <source>
        <tissue evidence="2">Leaf</tissue>
    </source>
</reference>
<protein>
    <submittedName>
        <fullName evidence="2">Uncharacterized protein LOC110415494</fullName>
    </submittedName>
</protein>
<dbReference type="Proteomes" id="UP000504621">
    <property type="component" value="Unplaced"/>
</dbReference>
<accession>A0A6J1A7X3</accession>
<sequence length="112" mass="13123">MLILLKKCQLKEKMNETLRSLVVQLFQRRDGNGEGWNIFYYNVVVVVDHTLEVKERKSNKWVVGNHQYSAAPSISRGVKDQRGYRCKLPQKHPALCKCQMDEIRRTTDDNMV</sequence>
<evidence type="ECO:0000313" key="2">
    <source>
        <dbReference type="RefSeq" id="XP_021282841.1"/>
    </source>
</evidence>
<dbReference type="RefSeq" id="XP_021282841.1">
    <property type="nucleotide sequence ID" value="XM_021427166.1"/>
</dbReference>